<evidence type="ECO:0000256" key="2">
    <source>
        <dbReference type="ARBA" id="ARBA00004496"/>
    </source>
</evidence>
<evidence type="ECO:0000259" key="8">
    <source>
        <dbReference type="Pfam" id="PF13324"/>
    </source>
</evidence>
<dbReference type="OrthoDB" id="4088536at2759"/>
<dbReference type="InterPro" id="IPR026907">
    <property type="entry name" value="GCIP-like"/>
</dbReference>
<name>H2ANH3_KAZAF</name>
<dbReference type="STRING" id="1071382.H2ANH3"/>
<evidence type="ECO:0000256" key="5">
    <source>
        <dbReference type="ARBA" id="ARBA00023242"/>
    </source>
</evidence>
<feature type="domain" description="Cyclin-D1-binding protein 1-like N-terminal" evidence="8">
    <location>
        <begin position="48"/>
        <end position="196"/>
    </location>
</feature>
<feature type="domain" description="Cyclin-D1-binding protein 1-like C-terminal" evidence="9">
    <location>
        <begin position="211"/>
        <end position="317"/>
    </location>
</feature>
<dbReference type="PANTHER" id="PTHR15492:SF1">
    <property type="entry name" value="CYCLIN-D1-BINDING PROTEIN 1"/>
    <property type="match status" value="1"/>
</dbReference>
<evidence type="ECO:0000256" key="3">
    <source>
        <dbReference type="ARBA" id="ARBA00008940"/>
    </source>
</evidence>
<evidence type="ECO:0000256" key="7">
    <source>
        <dbReference type="SAM" id="Coils"/>
    </source>
</evidence>
<dbReference type="PANTHER" id="PTHR15492">
    <property type="entry name" value="CYCLIN D1-BINDING PROTEIN 1"/>
    <property type="match status" value="1"/>
</dbReference>
<reference evidence="10 11" key="1">
    <citation type="journal article" date="2011" name="Proc. Natl. Acad. Sci. U.S.A.">
        <title>Evolutionary erosion of yeast sex chromosomes by mating-type switching accidents.</title>
        <authorList>
            <person name="Gordon J.L."/>
            <person name="Armisen D."/>
            <person name="Proux-Wera E."/>
            <person name="Oheigeartaigh S.S."/>
            <person name="Byrne K.P."/>
            <person name="Wolfe K.H."/>
        </authorList>
    </citation>
    <scope>NUCLEOTIDE SEQUENCE [LARGE SCALE GENOMIC DNA]</scope>
    <source>
        <strain evidence="11">ATCC 22294 / BCRC 22015 / CBS 2517 / CECT 1963 / NBRC 1671 / NRRL Y-8276</strain>
    </source>
</reference>
<keyword evidence="6" id="KW-0131">Cell cycle</keyword>
<dbReference type="GO" id="GO:0005634">
    <property type="term" value="C:nucleus"/>
    <property type="evidence" value="ECO:0007669"/>
    <property type="project" value="UniProtKB-SubCell"/>
</dbReference>
<dbReference type="InParanoid" id="H2ANH3"/>
<dbReference type="GO" id="GO:0005737">
    <property type="term" value="C:cytoplasm"/>
    <property type="evidence" value="ECO:0007669"/>
    <property type="project" value="UniProtKB-SubCell"/>
</dbReference>
<dbReference type="HOGENOM" id="CLU_067849_0_0_1"/>
<dbReference type="GeneID" id="13886209"/>
<evidence type="ECO:0000259" key="9">
    <source>
        <dbReference type="Pfam" id="PF20936"/>
    </source>
</evidence>
<dbReference type="Proteomes" id="UP000005220">
    <property type="component" value="Chromosome 1"/>
</dbReference>
<keyword evidence="4" id="KW-0963">Cytoplasm</keyword>
<comment type="similarity">
    <text evidence="3">Belongs to the CCNDBP1 family.</text>
</comment>
<organism evidence="10 11">
    <name type="scientific">Kazachstania africana (strain ATCC 22294 / BCRC 22015 / CBS 2517 / CECT 1963 / NBRC 1671 / NRRL Y-8276)</name>
    <name type="common">Yeast</name>
    <name type="synonym">Kluyveromyces africanus</name>
    <dbReference type="NCBI Taxonomy" id="1071382"/>
    <lineage>
        <taxon>Eukaryota</taxon>
        <taxon>Fungi</taxon>
        <taxon>Dikarya</taxon>
        <taxon>Ascomycota</taxon>
        <taxon>Saccharomycotina</taxon>
        <taxon>Saccharomycetes</taxon>
        <taxon>Saccharomycetales</taxon>
        <taxon>Saccharomycetaceae</taxon>
        <taxon>Kazachstania</taxon>
    </lineage>
</organism>
<gene>
    <name evidence="10" type="primary">KAFR0A04870</name>
    <name evidence="10" type="ORF">KAFR_0A04870</name>
</gene>
<proteinExistence type="inferred from homology"/>
<evidence type="ECO:0000313" key="10">
    <source>
        <dbReference type="EMBL" id="CCF55923.1"/>
    </source>
</evidence>
<evidence type="ECO:0000256" key="4">
    <source>
        <dbReference type="ARBA" id="ARBA00022490"/>
    </source>
</evidence>
<evidence type="ECO:0000256" key="6">
    <source>
        <dbReference type="ARBA" id="ARBA00023306"/>
    </source>
</evidence>
<dbReference type="InterPro" id="IPR049318">
    <property type="entry name" value="GCIP_C"/>
</dbReference>
<dbReference type="Gene3D" id="1.20.1420.10">
    <property type="entry name" value="Talin, central domain"/>
    <property type="match status" value="1"/>
</dbReference>
<dbReference type="Gene3D" id="1.20.1410.10">
    <property type="entry name" value="I/LWEQ domain"/>
    <property type="match status" value="1"/>
</dbReference>
<dbReference type="AlphaFoldDB" id="H2ANH3"/>
<dbReference type="InterPro" id="IPR049317">
    <property type="entry name" value="GCIP-like_N"/>
</dbReference>
<keyword evidence="7" id="KW-0175">Coiled coil</keyword>
<dbReference type="FunCoup" id="H2ANH3">
    <property type="interactions" value="97"/>
</dbReference>
<dbReference type="Pfam" id="PF20936">
    <property type="entry name" value="GCIP_C"/>
    <property type="match status" value="1"/>
</dbReference>
<protein>
    <submittedName>
        <fullName evidence="10">Uncharacterized protein</fullName>
    </submittedName>
</protein>
<evidence type="ECO:0000256" key="1">
    <source>
        <dbReference type="ARBA" id="ARBA00004123"/>
    </source>
</evidence>
<sequence>MTEQITKGHLLNLQNTIKSQFIEPYQNVKKLRTIQSTTKLQDSTSLKELSKLSNLMKSHATKIGIVIKPDTFDEKNYNAIFKEIKGFIDAVFFYFSLLPLFYDKKANHPEYFLVKIDGLTLDLLKGMELLCKELEEKLEDKDSDKDRLLCVGVIWACCDSLEEIATKGDFGLLADSIRGSNSLVDDVLNDIDEFLENPSFSDEMFMDDEYSSDVEESKTPEEEEALKKMCKFLESWKTNLKMIKLLLSSFVSTITNTSSRPTNYTGTVLDEFQKLHLKITEDIDTFISDVFMSDASFDVSDFEEEIGSLNVTLSKVIRVIKKINKDDNKKLKWVDVWENKYFKKE</sequence>
<keyword evidence="11" id="KW-1185">Reference proteome</keyword>
<feature type="coiled-coil region" evidence="7">
    <location>
        <begin position="124"/>
        <end position="151"/>
    </location>
</feature>
<keyword evidence="5" id="KW-0539">Nucleus</keyword>
<accession>H2ANH3</accession>
<dbReference type="eggNOG" id="ENOG502QZAU">
    <property type="taxonomic scope" value="Eukaryota"/>
</dbReference>
<dbReference type="KEGG" id="kaf:KAFR_0A04870"/>
<evidence type="ECO:0000313" key="11">
    <source>
        <dbReference type="Proteomes" id="UP000005220"/>
    </source>
</evidence>
<dbReference type="EMBL" id="HE650821">
    <property type="protein sequence ID" value="CCF55923.1"/>
    <property type="molecule type" value="Genomic_DNA"/>
</dbReference>
<dbReference type="Pfam" id="PF13324">
    <property type="entry name" value="GCIP_N"/>
    <property type="match status" value="1"/>
</dbReference>
<dbReference type="RefSeq" id="XP_003955058.1">
    <property type="nucleotide sequence ID" value="XM_003955009.1"/>
</dbReference>
<comment type="subcellular location">
    <subcellularLocation>
        <location evidence="2">Cytoplasm</location>
    </subcellularLocation>
    <subcellularLocation>
        <location evidence="1">Nucleus</location>
    </subcellularLocation>
</comment>